<keyword evidence="4" id="KW-1185">Reference proteome</keyword>
<feature type="compositionally biased region" description="Low complexity" evidence="1">
    <location>
        <begin position="143"/>
        <end position="158"/>
    </location>
</feature>
<dbReference type="Proteomes" id="UP000790580">
    <property type="component" value="Unassembled WGS sequence"/>
</dbReference>
<dbReference type="EMBL" id="JAHQCR010000090">
    <property type="protein sequence ID" value="MBU9724262.1"/>
    <property type="molecule type" value="Genomic_DNA"/>
</dbReference>
<evidence type="ECO:0000259" key="2">
    <source>
        <dbReference type="PROSITE" id="PS51746"/>
    </source>
</evidence>
<dbReference type="Pfam" id="PF13672">
    <property type="entry name" value="PP2C_2"/>
    <property type="match status" value="1"/>
</dbReference>
<comment type="caution">
    <text evidence="3">The sequence shown here is derived from an EMBL/GenBank/DDBJ whole genome shotgun (WGS) entry which is preliminary data.</text>
</comment>
<feature type="domain" description="PPM-type phosphatase" evidence="2">
    <location>
        <begin position="4"/>
        <end position="311"/>
    </location>
</feature>
<gene>
    <name evidence="3" type="ORF">KS407_22825</name>
</gene>
<protein>
    <submittedName>
        <fullName evidence="3">Protein phosphatase 2C domain-containing protein</fullName>
    </submittedName>
</protein>
<proteinExistence type="predicted"/>
<dbReference type="CDD" id="cd00143">
    <property type="entry name" value="PP2Cc"/>
    <property type="match status" value="1"/>
</dbReference>
<name>A0ABS6K083_9BACI</name>
<accession>A0ABS6K083</accession>
<dbReference type="PROSITE" id="PS51746">
    <property type="entry name" value="PPM_2"/>
    <property type="match status" value="1"/>
</dbReference>
<dbReference type="InterPro" id="IPR036457">
    <property type="entry name" value="PPM-type-like_dom_sf"/>
</dbReference>
<evidence type="ECO:0000313" key="4">
    <source>
        <dbReference type="Proteomes" id="UP000790580"/>
    </source>
</evidence>
<evidence type="ECO:0000313" key="3">
    <source>
        <dbReference type="EMBL" id="MBU9724262.1"/>
    </source>
</evidence>
<dbReference type="SMART" id="SM00332">
    <property type="entry name" value="PP2Cc"/>
    <property type="match status" value="1"/>
</dbReference>
<evidence type="ECO:0000256" key="1">
    <source>
        <dbReference type="SAM" id="MobiDB-lite"/>
    </source>
</evidence>
<dbReference type="Gene3D" id="3.60.40.10">
    <property type="entry name" value="PPM-type phosphatase domain"/>
    <property type="match status" value="1"/>
</dbReference>
<reference evidence="3 4" key="1">
    <citation type="submission" date="2021-06" db="EMBL/GenBank/DDBJ databases">
        <title>Bacillus sp. RD4P76, an endophyte from a halophyte.</title>
        <authorList>
            <person name="Sun J.-Q."/>
        </authorList>
    </citation>
    <scope>NUCLEOTIDE SEQUENCE [LARGE SCALE GENOMIC DNA]</scope>
    <source>
        <strain evidence="3 4">JCM 17098</strain>
    </source>
</reference>
<dbReference type="SUPFAM" id="SSF81606">
    <property type="entry name" value="PP2C-like"/>
    <property type="match status" value="1"/>
</dbReference>
<feature type="region of interest" description="Disordered" evidence="1">
    <location>
        <begin position="143"/>
        <end position="183"/>
    </location>
</feature>
<dbReference type="SMART" id="SM00331">
    <property type="entry name" value="PP2C_SIG"/>
    <property type="match status" value="1"/>
</dbReference>
<dbReference type="InterPro" id="IPR001932">
    <property type="entry name" value="PPM-type_phosphatase-like_dom"/>
</dbReference>
<sequence>MPFVAAYHTDVGIKKKTNQDALLLKSYETPDGSIGLFIVCDGMGGLSHGELASATVIHGMNEWFESELPELIQTGVTDEILYEQLEAKITALNEKILQYGEASNIKLGTTITALLIVQSNYYIAQIGDSRAYHLQQNEASDGAGATSAQAASAGTATSEKQPTAATSRAGAPSIAQSTAPPLAPTTVLSATSTTVTQLTKDQTFVAREVERGNLTPQEAKTHPRRNVLLQCVGASDAIQVDLTSGQVEPGSLYVLCSDGFSNLLEPEEIGQQLEPGQLQTNSELKQQLVHLVETVKQRNETDNISALAVKIN</sequence>
<organism evidence="3 4">
    <name type="scientific">Evansella alkalicola</name>
    <dbReference type="NCBI Taxonomy" id="745819"/>
    <lineage>
        <taxon>Bacteria</taxon>
        <taxon>Bacillati</taxon>
        <taxon>Bacillota</taxon>
        <taxon>Bacilli</taxon>
        <taxon>Bacillales</taxon>
        <taxon>Bacillaceae</taxon>
        <taxon>Evansella</taxon>
    </lineage>
</organism>
<dbReference type="RefSeq" id="WP_088076925.1">
    <property type="nucleotide sequence ID" value="NZ_JAHQCR010000090.1"/>
</dbReference>